<feature type="compositionally biased region" description="Polar residues" evidence="1">
    <location>
        <begin position="208"/>
        <end position="226"/>
    </location>
</feature>
<dbReference type="EMBL" id="JAGMVJ010000001">
    <property type="protein sequence ID" value="KAH7095675.1"/>
    <property type="molecule type" value="Genomic_DNA"/>
</dbReference>
<proteinExistence type="predicted"/>
<comment type="caution">
    <text evidence="2">The sequence shown here is derived from an EMBL/GenBank/DDBJ whole genome shotgun (WGS) entry which is preliminary data.</text>
</comment>
<evidence type="ECO:0000313" key="3">
    <source>
        <dbReference type="Proteomes" id="UP000813461"/>
    </source>
</evidence>
<feature type="compositionally biased region" description="Basic and acidic residues" evidence="1">
    <location>
        <begin position="171"/>
        <end position="192"/>
    </location>
</feature>
<sequence>MPRQLPWLSKGAGSRTQIKQTPNFGGTTKTRSDVDDDFFDGTVLAVSSKGNARANNDDSDDELPDLPAEPSTTRTKSKIRYTARQSRAASSSPPPIDEFVQPQTEYMRAGVSKFDLRDDEWMMVEDEFLETAKLFTRHLHIAEYKKLKERIESKKAQVGVARPVVASEKMSFEGKMKEKAKAQEIKQKKAIRDVFASQNDEDDDHANSRSFARTLPRQTSSKSATSALLPPHRPALNDSDSDDLDTTSYPTSRPKTSNAGPAPVSASASALSSISTAGPKSALPAAPTPSNPESSFAKPLLPTKQRSTVSRRNRLTPFDMLDGYKPPIRTNPKPHSHSAAHSTSPVKLKPSSTPINTTLERSTDVDVKPGVDVNKDVGKRVEEADDWGTSTALRKATADRLAKRKAEREKERSEKRKTIKLEDIPTFLY</sequence>
<reference evidence="2" key="1">
    <citation type="journal article" date="2021" name="Nat. Commun.">
        <title>Genetic determinants of endophytism in the Arabidopsis root mycobiome.</title>
        <authorList>
            <person name="Mesny F."/>
            <person name="Miyauchi S."/>
            <person name="Thiergart T."/>
            <person name="Pickel B."/>
            <person name="Atanasova L."/>
            <person name="Karlsson M."/>
            <person name="Huettel B."/>
            <person name="Barry K.W."/>
            <person name="Haridas S."/>
            <person name="Chen C."/>
            <person name="Bauer D."/>
            <person name="Andreopoulos W."/>
            <person name="Pangilinan J."/>
            <person name="LaButti K."/>
            <person name="Riley R."/>
            <person name="Lipzen A."/>
            <person name="Clum A."/>
            <person name="Drula E."/>
            <person name="Henrissat B."/>
            <person name="Kohler A."/>
            <person name="Grigoriev I.V."/>
            <person name="Martin F.M."/>
            <person name="Hacquard S."/>
        </authorList>
    </citation>
    <scope>NUCLEOTIDE SEQUENCE</scope>
    <source>
        <strain evidence="2">MPI-SDFR-AT-0120</strain>
    </source>
</reference>
<feature type="region of interest" description="Disordered" evidence="1">
    <location>
        <begin position="171"/>
        <end position="371"/>
    </location>
</feature>
<feature type="compositionally biased region" description="Basic and acidic residues" evidence="1">
    <location>
        <begin position="396"/>
        <end position="419"/>
    </location>
</feature>
<accession>A0A8K0RIK9</accession>
<dbReference type="OrthoDB" id="5374569at2759"/>
<keyword evidence="3" id="KW-1185">Reference proteome</keyword>
<dbReference type="AlphaFoldDB" id="A0A8K0RIK9"/>
<feature type="region of interest" description="Disordered" evidence="1">
    <location>
        <begin position="1"/>
        <end position="36"/>
    </location>
</feature>
<gene>
    <name evidence="2" type="ORF">FB567DRAFT_35680</name>
</gene>
<name>A0A8K0RIK9_9PLEO</name>
<evidence type="ECO:0000256" key="1">
    <source>
        <dbReference type="SAM" id="MobiDB-lite"/>
    </source>
</evidence>
<feature type="compositionally biased region" description="Polar residues" evidence="1">
    <location>
        <begin position="350"/>
        <end position="360"/>
    </location>
</feature>
<feature type="compositionally biased region" description="Low complexity" evidence="1">
    <location>
        <begin position="246"/>
        <end position="277"/>
    </location>
</feature>
<feature type="region of interest" description="Disordered" evidence="1">
    <location>
        <begin position="48"/>
        <end position="99"/>
    </location>
</feature>
<feature type="compositionally biased region" description="Polar residues" evidence="1">
    <location>
        <begin position="14"/>
        <end position="29"/>
    </location>
</feature>
<feature type="region of interest" description="Disordered" evidence="1">
    <location>
        <begin position="394"/>
        <end position="419"/>
    </location>
</feature>
<evidence type="ECO:0000313" key="2">
    <source>
        <dbReference type="EMBL" id="KAH7095675.1"/>
    </source>
</evidence>
<protein>
    <submittedName>
        <fullName evidence="2">Uncharacterized protein</fullName>
    </submittedName>
</protein>
<dbReference type="Proteomes" id="UP000813461">
    <property type="component" value="Unassembled WGS sequence"/>
</dbReference>
<feature type="compositionally biased region" description="Basic and acidic residues" evidence="1">
    <location>
        <begin position="361"/>
        <end position="371"/>
    </location>
</feature>
<organism evidence="2 3">
    <name type="scientific">Paraphoma chrysanthemicola</name>
    <dbReference type="NCBI Taxonomy" id="798071"/>
    <lineage>
        <taxon>Eukaryota</taxon>
        <taxon>Fungi</taxon>
        <taxon>Dikarya</taxon>
        <taxon>Ascomycota</taxon>
        <taxon>Pezizomycotina</taxon>
        <taxon>Dothideomycetes</taxon>
        <taxon>Pleosporomycetidae</taxon>
        <taxon>Pleosporales</taxon>
        <taxon>Pleosporineae</taxon>
        <taxon>Phaeosphaeriaceae</taxon>
        <taxon>Paraphoma</taxon>
    </lineage>
</organism>